<reference evidence="2 3" key="1">
    <citation type="submission" date="2024-03" db="EMBL/GenBank/DDBJ databases">
        <authorList>
            <person name="Cao K."/>
        </authorList>
    </citation>
    <scope>NUCLEOTIDE SEQUENCE [LARGE SCALE GENOMIC DNA]</scope>
    <source>
        <strain evidence="2 3">MCCC 1K00696</strain>
    </source>
</reference>
<evidence type="ECO:0008006" key="4">
    <source>
        <dbReference type="Google" id="ProtNLM"/>
    </source>
</evidence>
<organism evidence="2 3">
    <name type="scientific">Polaribacter marinaquae</name>
    <dbReference type="NCBI Taxonomy" id="1642819"/>
    <lineage>
        <taxon>Bacteria</taxon>
        <taxon>Pseudomonadati</taxon>
        <taxon>Bacteroidota</taxon>
        <taxon>Flavobacteriia</taxon>
        <taxon>Flavobacteriales</taxon>
        <taxon>Flavobacteriaceae</taxon>
    </lineage>
</organism>
<dbReference type="RefSeq" id="WP_340933271.1">
    <property type="nucleotide sequence ID" value="NZ_CP150496.1"/>
</dbReference>
<dbReference type="EMBL" id="CP150496">
    <property type="protein sequence ID" value="WYW55679.1"/>
    <property type="molecule type" value="Genomic_DNA"/>
</dbReference>
<gene>
    <name evidence="2" type="ORF">WG950_00170</name>
</gene>
<keyword evidence="1" id="KW-0732">Signal</keyword>
<evidence type="ECO:0000256" key="1">
    <source>
        <dbReference type="SAM" id="SignalP"/>
    </source>
</evidence>
<evidence type="ECO:0000313" key="3">
    <source>
        <dbReference type="Proteomes" id="UP001491088"/>
    </source>
</evidence>
<feature type="signal peptide" evidence="1">
    <location>
        <begin position="1"/>
        <end position="19"/>
    </location>
</feature>
<protein>
    <recommendedName>
        <fullName evidence="4">Beta-lactamase-inhibitor-like PepSY-like domain-containing protein</fullName>
    </recommendedName>
</protein>
<name>A0ABZ2TRB5_9FLAO</name>
<sequence>MKNFKLVVILALFAFSASAQDLAMTTVNNYGTYTPIEEKEEIIPLLNESKYTYKYKGENVVVVFSEDKHVEYFNEGKYFIKSDISWVSEDECYMTLQESNLPNFPFKKGIKLKMKITKIKRGYIFYESTLGGRTWEGRMRKLY</sequence>
<feature type="chain" id="PRO_5047511362" description="Beta-lactamase-inhibitor-like PepSY-like domain-containing protein" evidence="1">
    <location>
        <begin position="20"/>
        <end position="143"/>
    </location>
</feature>
<accession>A0ABZ2TRB5</accession>
<keyword evidence="3" id="KW-1185">Reference proteome</keyword>
<evidence type="ECO:0000313" key="2">
    <source>
        <dbReference type="EMBL" id="WYW55679.1"/>
    </source>
</evidence>
<dbReference type="Proteomes" id="UP001491088">
    <property type="component" value="Chromosome"/>
</dbReference>
<proteinExistence type="predicted"/>